<dbReference type="SUPFAM" id="SSF88946">
    <property type="entry name" value="Sigma2 domain of RNA polymerase sigma factors"/>
    <property type="match status" value="1"/>
</dbReference>
<dbReference type="NCBIfam" id="TIGR02937">
    <property type="entry name" value="sigma70-ECF"/>
    <property type="match status" value="1"/>
</dbReference>
<dbReference type="InterPro" id="IPR000838">
    <property type="entry name" value="RNA_pol_sigma70_ECF_CS"/>
</dbReference>
<sequence>MRTGGLETTSDATLARAFAQGDEAALAGLYDRFMPGIYDFLARFLHDRFAAEDLAQMTFVRAWDSRQTLRDPQKVKSWLFTIAHNLATNHATRTRRAEPIDEQFDLASAAPGPEDEVATREVADLVWAAAASLEPRQYAVLDLAVRRELATGEIAEVLGVPAGHAAVLVSRAKEALGNAVRYLLVARRRDHCVRLAELVPAGITSLTPEQRGSVDRHMRRCPDCQGLARKLTMPAELFGGLVAFPIPSSLKHDRRDFVLVSSRRHADRSPQPGAAVASGRLGWHFGGLSWPKLSKRATVLALALTLLLAAVGGGGLYLHGSGGSLSNPLVAAGFGPLNSVPGRPAAEVPSVAPTLQPSTPPTTDASGGGDRTPPPAIGGGGGSTGSGSNAPGAPG</sequence>
<dbReference type="Gene3D" id="1.10.1740.10">
    <property type="match status" value="1"/>
</dbReference>
<evidence type="ECO:0000256" key="6">
    <source>
        <dbReference type="RuleBase" id="RU000716"/>
    </source>
</evidence>
<dbReference type="InterPro" id="IPR013325">
    <property type="entry name" value="RNA_pol_sigma_r2"/>
</dbReference>
<protein>
    <recommendedName>
        <fullName evidence="6">RNA polymerase sigma factor</fullName>
    </recommendedName>
</protein>
<dbReference type="InterPro" id="IPR007627">
    <property type="entry name" value="RNA_pol_sigma70_r2"/>
</dbReference>
<keyword evidence="3 6" id="KW-0731">Sigma factor</keyword>
<evidence type="ECO:0000256" key="5">
    <source>
        <dbReference type="ARBA" id="ARBA00023163"/>
    </source>
</evidence>
<keyword evidence="10" id="KW-1185">Reference proteome</keyword>
<evidence type="ECO:0000256" key="2">
    <source>
        <dbReference type="ARBA" id="ARBA00023015"/>
    </source>
</evidence>
<gene>
    <name evidence="9" type="ORF">JF922_02055</name>
</gene>
<dbReference type="InterPro" id="IPR039425">
    <property type="entry name" value="RNA_pol_sigma-70-like"/>
</dbReference>
<dbReference type="AlphaFoldDB" id="A0A934K757"/>
<evidence type="ECO:0000256" key="7">
    <source>
        <dbReference type="SAM" id="MobiDB-lite"/>
    </source>
</evidence>
<keyword evidence="2 6" id="KW-0805">Transcription regulation</keyword>
<name>A0A934K757_9BACT</name>
<comment type="similarity">
    <text evidence="1 6">Belongs to the sigma-70 factor family. ECF subfamily.</text>
</comment>
<feature type="non-terminal residue" evidence="9">
    <location>
        <position position="395"/>
    </location>
</feature>
<evidence type="ECO:0000256" key="3">
    <source>
        <dbReference type="ARBA" id="ARBA00023082"/>
    </source>
</evidence>
<proteinExistence type="inferred from homology"/>
<keyword evidence="4 6" id="KW-0238">DNA-binding</keyword>
<evidence type="ECO:0000256" key="4">
    <source>
        <dbReference type="ARBA" id="ARBA00023125"/>
    </source>
</evidence>
<accession>A0A934K757</accession>
<organism evidence="9 10">
    <name type="scientific">Candidatus Nephthysia bennettiae</name>
    <dbReference type="NCBI Taxonomy" id="3127016"/>
    <lineage>
        <taxon>Bacteria</taxon>
        <taxon>Bacillati</taxon>
        <taxon>Candidatus Dormiibacterota</taxon>
        <taxon>Candidatus Dormibacteria</taxon>
        <taxon>Candidatus Dormibacterales</taxon>
        <taxon>Candidatus Dormibacteraceae</taxon>
        <taxon>Candidatus Nephthysia</taxon>
    </lineage>
</organism>
<evidence type="ECO:0000313" key="10">
    <source>
        <dbReference type="Proteomes" id="UP000612893"/>
    </source>
</evidence>
<evidence type="ECO:0000259" key="8">
    <source>
        <dbReference type="Pfam" id="PF04542"/>
    </source>
</evidence>
<dbReference type="EMBL" id="JAEKNR010000026">
    <property type="protein sequence ID" value="MBJ7596858.1"/>
    <property type="molecule type" value="Genomic_DNA"/>
</dbReference>
<dbReference type="PANTHER" id="PTHR43133">
    <property type="entry name" value="RNA POLYMERASE ECF-TYPE SIGMA FACTO"/>
    <property type="match status" value="1"/>
</dbReference>
<evidence type="ECO:0000313" key="9">
    <source>
        <dbReference type="EMBL" id="MBJ7596858.1"/>
    </source>
</evidence>
<evidence type="ECO:0000256" key="1">
    <source>
        <dbReference type="ARBA" id="ARBA00010641"/>
    </source>
</evidence>
<reference evidence="9" key="1">
    <citation type="submission" date="2020-10" db="EMBL/GenBank/DDBJ databases">
        <title>Ca. Dormibacterota MAGs.</title>
        <authorList>
            <person name="Montgomery K."/>
        </authorList>
    </citation>
    <scope>NUCLEOTIDE SEQUENCE [LARGE SCALE GENOMIC DNA]</scope>
    <source>
        <strain evidence="9">SC8812_S17_10</strain>
    </source>
</reference>
<feature type="compositionally biased region" description="Low complexity" evidence="7">
    <location>
        <begin position="386"/>
        <end position="395"/>
    </location>
</feature>
<dbReference type="InterPro" id="IPR014284">
    <property type="entry name" value="RNA_pol_sigma-70_dom"/>
</dbReference>
<dbReference type="Proteomes" id="UP000612893">
    <property type="component" value="Unassembled WGS sequence"/>
</dbReference>
<dbReference type="PROSITE" id="PS01063">
    <property type="entry name" value="SIGMA70_ECF"/>
    <property type="match status" value="1"/>
</dbReference>
<dbReference type="InterPro" id="IPR013324">
    <property type="entry name" value="RNA_pol_sigma_r3/r4-like"/>
</dbReference>
<dbReference type="Gene3D" id="1.10.10.10">
    <property type="entry name" value="Winged helix-like DNA-binding domain superfamily/Winged helix DNA-binding domain"/>
    <property type="match status" value="1"/>
</dbReference>
<feature type="compositionally biased region" description="Polar residues" evidence="7">
    <location>
        <begin position="353"/>
        <end position="365"/>
    </location>
</feature>
<dbReference type="PANTHER" id="PTHR43133:SF62">
    <property type="entry name" value="RNA POLYMERASE SIGMA FACTOR SIGZ"/>
    <property type="match status" value="1"/>
</dbReference>
<dbReference type="Pfam" id="PF04542">
    <property type="entry name" value="Sigma70_r2"/>
    <property type="match status" value="1"/>
</dbReference>
<dbReference type="SUPFAM" id="SSF88659">
    <property type="entry name" value="Sigma3 and sigma4 domains of RNA polymerase sigma factors"/>
    <property type="match status" value="1"/>
</dbReference>
<keyword evidence="5 6" id="KW-0804">Transcription</keyword>
<dbReference type="GO" id="GO:0016987">
    <property type="term" value="F:sigma factor activity"/>
    <property type="evidence" value="ECO:0007669"/>
    <property type="project" value="UniProtKB-KW"/>
</dbReference>
<dbReference type="InterPro" id="IPR036388">
    <property type="entry name" value="WH-like_DNA-bd_sf"/>
</dbReference>
<feature type="region of interest" description="Disordered" evidence="7">
    <location>
        <begin position="344"/>
        <end position="395"/>
    </location>
</feature>
<dbReference type="GO" id="GO:0006352">
    <property type="term" value="P:DNA-templated transcription initiation"/>
    <property type="evidence" value="ECO:0007669"/>
    <property type="project" value="InterPro"/>
</dbReference>
<feature type="domain" description="RNA polymerase sigma-70 region 2" evidence="8">
    <location>
        <begin position="29"/>
        <end position="96"/>
    </location>
</feature>
<dbReference type="GO" id="GO:0003677">
    <property type="term" value="F:DNA binding"/>
    <property type="evidence" value="ECO:0007669"/>
    <property type="project" value="UniProtKB-KW"/>
</dbReference>
<comment type="caution">
    <text evidence="9">The sequence shown here is derived from an EMBL/GenBank/DDBJ whole genome shotgun (WGS) entry which is preliminary data.</text>
</comment>
<dbReference type="RefSeq" id="WP_338198696.1">
    <property type="nucleotide sequence ID" value="NZ_JAEKNR010000026.1"/>
</dbReference>